<dbReference type="AlphaFoldDB" id="A0A0P8WWX2"/>
<feature type="transmembrane region" description="Helical" evidence="5">
    <location>
        <begin position="62"/>
        <end position="88"/>
    </location>
</feature>
<keyword evidence="2 5" id="KW-0812">Transmembrane</keyword>
<dbReference type="EMBL" id="LKET01000051">
    <property type="protein sequence ID" value="KPU42765.1"/>
    <property type="molecule type" value="Genomic_DNA"/>
</dbReference>
<feature type="transmembrane region" description="Helical" evidence="5">
    <location>
        <begin position="146"/>
        <end position="170"/>
    </location>
</feature>
<evidence type="ECO:0000313" key="8">
    <source>
        <dbReference type="Proteomes" id="UP000050326"/>
    </source>
</evidence>
<dbReference type="PANTHER" id="PTHR43229">
    <property type="entry name" value="NODULATION PROTEIN J"/>
    <property type="match status" value="1"/>
</dbReference>
<evidence type="ECO:0000256" key="5">
    <source>
        <dbReference type="RuleBase" id="RU361157"/>
    </source>
</evidence>
<dbReference type="InterPro" id="IPR051784">
    <property type="entry name" value="Nod_factor_ABC_transporter"/>
</dbReference>
<dbReference type="PROSITE" id="PS51012">
    <property type="entry name" value="ABC_TM2"/>
    <property type="match status" value="1"/>
</dbReference>
<evidence type="ECO:0000256" key="4">
    <source>
        <dbReference type="ARBA" id="ARBA00023136"/>
    </source>
</evidence>
<gene>
    <name evidence="7" type="ORF">OXPF_35250</name>
</gene>
<feature type="transmembrane region" description="Helical" evidence="5">
    <location>
        <begin position="191"/>
        <end position="214"/>
    </location>
</feature>
<feature type="transmembrane region" description="Helical" evidence="5">
    <location>
        <begin position="24"/>
        <end position="42"/>
    </location>
</feature>
<keyword evidence="5" id="KW-1003">Cell membrane</keyword>
<comment type="similarity">
    <text evidence="5">Belongs to the ABC-2 integral membrane protein family.</text>
</comment>
<dbReference type="GO" id="GO:0043190">
    <property type="term" value="C:ATP-binding cassette (ABC) transporter complex"/>
    <property type="evidence" value="ECO:0007669"/>
    <property type="project" value="InterPro"/>
</dbReference>
<dbReference type="Proteomes" id="UP000050326">
    <property type="component" value="Unassembled WGS sequence"/>
</dbReference>
<keyword evidence="3 5" id="KW-1133">Transmembrane helix</keyword>
<feature type="transmembrane region" description="Helical" evidence="5">
    <location>
        <begin position="234"/>
        <end position="256"/>
    </location>
</feature>
<organism evidence="7 8">
    <name type="scientific">Oxobacter pfennigii</name>
    <dbReference type="NCBI Taxonomy" id="36849"/>
    <lineage>
        <taxon>Bacteria</taxon>
        <taxon>Bacillati</taxon>
        <taxon>Bacillota</taxon>
        <taxon>Clostridia</taxon>
        <taxon>Eubacteriales</taxon>
        <taxon>Clostridiaceae</taxon>
        <taxon>Oxobacter</taxon>
    </lineage>
</organism>
<comment type="caution">
    <text evidence="7">The sequence shown here is derived from an EMBL/GenBank/DDBJ whole genome shotgun (WGS) entry which is preliminary data.</text>
</comment>
<sequence>MKRFLKSVTAEAIKQHKNYFHSKMIYVPLSLWPLISFVSAYYSFKPFSIENAQIPYLNEENLILFILIGYLCMSFFRSLVQSAWFFSFERESGTLELIYLTPVNRMSIILGNALSSVFESVWVMAVFAGGILFLKQHDLNLNIPAALAAAALMMLMAVSWGLFLNSLFLFSRDTGFLFTILEEPMEIFSGVKIPTVLFPLWAKMISLIFPLTYAVEAMRGVFLNSESIYDLRTFIGTSTCIILVLFLISGVCLLLGERHAKKTGNMSLF</sequence>
<proteinExistence type="inferred from homology"/>
<dbReference type="RefSeq" id="WP_054876513.1">
    <property type="nucleotide sequence ID" value="NZ_LKET01000051.1"/>
</dbReference>
<protein>
    <recommendedName>
        <fullName evidence="5">Transport permease protein</fullName>
    </recommendedName>
</protein>
<dbReference type="OrthoDB" id="9776218at2"/>
<dbReference type="Pfam" id="PF01061">
    <property type="entry name" value="ABC2_membrane"/>
    <property type="match status" value="1"/>
</dbReference>
<comment type="subcellular location">
    <subcellularLocation>
        <location evidence="5">Cell membrane</location>
        <topology evidence="5">Multi-pass membrane protein</topology>
    </subcellularLocation>
    <subcellularLocation>
        <location evidence="1">Membrane</location>
        <topology evidence="1">Multi-pass membrane protein</topology>
    </subcellularLocation>
</comment>
<dbReference type="GO" id="GO:0140359">
    <property type="term" value="F:ABC-type transporter activity"/>
    <property type="evidence" value="ECO:0007669"/>
    <property type="project" value="InterPro"/>
</dbReference>
<feature type="domain" description="ABC transmembrane type-2" evidence="6">
    <location>
        <begin position="24"/>
        <end position="263"/>
    </location>
</feature>
<dbReference type="InterPro" id="IPR047817">
    <property type="entry name" value="ABC2_TM_bact-type"/>
</dbReference>
<accession>A0A0P8WWX2</accession>
<dbReference type="PANTHER" id="PTHR43229:SF6">
    <property type="entry name" value="ABC-TYPE MULTIDRUG TRANSPORT SYSTEM, PERMEASE COMPONENT"/>
    <property type="match status" value="1"/>
</dbReference>
<evidence type="ECO:0000256" key="1">
    <source>
        <dbReference type="ARBA" id="ARBA00004141"/>
    </source>
</evidence>
<reference evidence="7 8" key="1">
    <citation type="submission" date="2015-09" db="EMBL/GenBank/DDBJ databases">
        <title>Genome sequence of Oxobacter pfennigii DSM 3222.</title>
        <authorList>
            <person name="Poehlein A."/>
            <person name="Bengelsdorf F.R."/>
            <person name="Schiel-Bengelsdorf B."/>
            <person name="Duerre P."/>
            <person name="Daniel R."/>
        </authorList>
    </citation>
    <scope>NUCLEOTIDE SEQUENCE [LARGE SCALE GENOMIC DNA]</scope>
    <source>
        <strain evidence="7 8">DSM 3222</strain>
    </source>
</reference>
<keyword evidence="8" id="KW-1185">Reference proteome</keyword>
<evidence type="ECO:0000313" key="7">
    <source>
        <dbReference type="EMBL" id="KPU42765.1"/>
    </source>
</evidence>
<dbReference type="PATRIC" id="fig|36849.3.peg.3733"/>
<keyword evidence="4 5" id="KW-0472">Membrane</keyword>
<dbReference type="STRING" id="36849.OXPF_35250"/>
<dbReference type="PRINTS" id="PR00164">
    <property type="entry name" value="ABC2TRNSPORT"/>
</dbReference>
<dbReference type="InterPro" id="IPR000412">
    <property type="entry name" value="ABC_2_transport"/>
</dbReference>
<keyword evidence="5" id="KW-0813">Transport</keyword>
<dbReference type="InterPro" id="IPR013525">
    <property type="entry name" value="ABC2_TM"/>
</dbReference>
<evidence type="ECO:0000256" key="3">
    <source>
        <dbReference type="ARBA" id="ARBA00022989"/>
    </source>
</evidence>
<evidence type="ECO:0000256" key="2">
    <source>
        <dbReference type="ARBA" id="ARBA00022692"/>
    </source>
</evidence>
<name>A0A0P8WWX2_9CLOT</name>
<feature type="transmembrane region" description="Helical" evidence="5">
    <location>
        <begin position="109"/>
        <end position="134"/>
    </location>
</feature>
<evidence type="ECO:0000259" key="6">
    <source>
        <dbReference type="PROSITE" id="PS51012"/>
    </source>
</evidence>